<dbReference type="InterPro" id="IPR041459">
    <property type="entry name" value="MPTase-PolyVal"/>
</dbReference>
<evidence type="ECO:0000313" key="3">
    <source>
        <dbReference type="EMBL" id="TPE47887.1"/>
    </source>
</evidence>
<feature type="domain" description="N-terminal" evidence="1">
    <location>
        <begin position="6"/>
        <end position="121"/>
    </location>
</feature>
<evidence type="ECO:0000313" key="4">
    <source>
        <dbReference type="Proteomes" id="UP000319255"/>
    </source>
</evidence>
<protein>
    <submittedName>
        <fullName evidence="3">DUF1738 domain-containing protein</fullName>
    </submittedName>
</protein>
<dbReference type="PIRSF" id="PIRSF037112">
    <property type="entry name" value="Antirestriction_ArdC"/>
    <property type="match status" value="1"/>
</dbReference>
<dbReference type="EMBL" id="VFRP01000027">
    <property type="protein sequence ID" value="TPE47887.1"/>
    <property type="molecule type" value="Genomic_DNA"/>
</dbReference>
<dbReference type="InterPro" id="IPR013610">
    <property type="entry name" value="ArdC_N"/>
</dbReference>
<sequence>MAGRIDVQQAVTDRIIAAIEAGTPPWRKPWTGDAVGAGFPTRACGEAYRGINVILLWLEAHEKGYASRFWFTYRQAQALGGQVRKGEKSASVVKFGTFEKPGETPDDDARAIPFTRLYAVFNAEQIDGLPEDYYRSAEPPRDLGTEADPELEAFFAATGAVIVSTPDPRAYYDPRSDRIHMPPIRTFHSMAGYYATLAHEAVHWSGAANRLDRLAKFADRSAYAFEELIAELGNVMLCAELGLTPDFGQSAAYVESWLKALRDDKRAIFRAAAEAQKAVDYLRDLASRAAERAVA</sequence>
<accession>A0A501WL00</accession>
<dbReference type="Proteomes" id="UP000319255">
    <property type="component" value="Unassembled WGS sequence"/>
</dbReference>
<dbReference type="Pfam" id="PF08401">
    <property type="entry name" value="ArdcN"/>
    <property type="match status" value="1"/>
</dbReference>
<proteinExistence type="predicted"/>
<feature type="domain" description="Polyvalent protein metallopeptidase" evidence="2">
    <location>
        <begin position="150"/>
        <end position="273"/>
    </location>
</feature>
<organism evidence="3 4">
    <name type="scientific">Amaricoccus solimangrovi</name>
    <dbReference type="NCBI Taxonomy" id="2589815"/>
    <lineage>
        <taxon>Bacteria</taxon>
        <taxon>Pseudomonadati</taxon>
        <taxon>Pseudomonadota</taxon>
        <taxon>Alphaproteobacteria</taxon>
        <taxon>Rhodobacterales</taxon>
        <taxon>Paracoccaceae</taxon>
        <taxon>Amaricoccus</taxon>
    </lineage>
</organism>
<dbReference type="InterPro" id="IPR017113">
    <property type="entry name" value="Antirestriction_ArdC"/>
</dbReference>
<dbReference type="AlphaFoldDB" id="A0A501WL00"/>
<reference evidence="3 4" key="1">
    <citation type="submission" date="2019-06" db="EMBL/GenBank/DDBJ databases">
        <title>A novel bacterium of genus Amaricoccus, isolated from marine sediment.</title>
        <authorList>
            <person name="Huang H."/>
            <person name="Mo K."/>
            <person name="Hu Y."/>
        </authorList>
    </citation>
    <scope>NUCLEOTIDE SEQUENCE [LARGE SCALE GENOMIC DNA]</scope>
    <source>
        <strain evidence="3 4">HB172011</strain>
    </source>
</reference>
<comment type="caution">
    <text evidence="3">The sequence shown here is derived from an EMBL/GenBank/DDBJ whole genome shotgun (WGS) entry which is preliminary data.</text>
</comment>
<dbReference type="GO" id="GO:0003697">
    <property type="term" value="F:single-stranded DNA binding"/>
    <property type="evidence" value="ECO:0007669"/>
    <property type="project" value="InterPro"/>
</dbReference>
<gene>
    <name evidence="3" type="ORF">FJM51_19320</name>
</gene>
<dbReference type="Pfam" id="PF18818">
    <property type="entry name" value="MPTase-PolyVal"/>
    <property type="match status" value="1"/>
</dbReference>
<dbReference type="OrthoDB" id="9792687at2"/>
<dbReference type="RefSeq" id="WP_140455775.1">
    <property type="nucleotide sequence ID" value="NZ_VFRP01000027.1"/>
</dbReference>
<evidence type="ECO:0000259" key="2">
    <source>
        <dbReference type="Pfam" id="PF18818"/>
    </source>
</evidence>
<evidence type="ECO:0000259" key="1">
    <source>
        <dbReference type="Pfam" id="PF08401"/>
    </source>
</evidence>
<keyword evidence="4" id="KW-1185">Reference proteome</keyword>
<name>A0A501WL00_9RHOB</name>